<evidence type="ECO:0000259" key="6">
    <source>
        <dbReference type="Pfam" id="PF00082"/>
    </source>
</evidence>
<feature type="domain" description="Peptidase S8/S53" evidence="6">
    <location>
        <begin position="103"/>
        <end position="220"/>
    </location>
</feature>
<evidence type="ECO:0000313" key="8">
    <source>
        <dbReference type="Proteomes" id="UP000768462"/>
    </source>
</evidence>
<name>A0A927ZKG2_9CLOT</name>
<protein>
    <submittedName>
        <fullName evidence="7">Peptidase S8 and S53 subtilisin kexin sedolisin</fullName>
    </submittedName>
</protein>
<evidence type="ECO:0000256" key="5">
    <source>
        <dbReference type="PROSITE-ProRule" id="PRU01240"/>
    </source>
</evidence>
<proteinExistence type="inferred from homology"/>
<dbReference type="InterPro" id="IPR017310">
    <property type="entry name" value="Pept_S8A_subtilisin_clostridia"/>
</dbReference>
<evidence type="ECO:0000256" key="3">
    <source>
        <dbReference type="ARBA" id="ARBA00022801"/>
    </source>
</evidence>
<dbReference type="Gene3D" id="3.40.50.200">
    <property type="entry name" value="Peptidase S8/S53 domain"/>
    <property type="match status" value="1"/>
</dbReference>
<dbReference type="Pfam" id="PF00082">
    <property type="entry name" value="Peptidase_S8"/>
    <property type="match status" value="2"/>
</dbReference>
<dbReference type="InterPro" id="IPR015500">
    <property type="entry name" value="Peptidase_S8_subtilisin-rel"/>
</dbReference>
<dbReference type="PROSITE" id="PS51892">
    <property type="entry name" value="SUBTILASE"/>
    <property type="match status" value="1"/>
</dbReference>
<dbReference type="Gene3D" id="2.60.120.1290">
    <property type="match status" value="1"/>
</dbReference>
<dbReference type="PANTHER" id="PTHR43399">
    <property type="entry name" value="SUBTILISIN-RELATED"/>
    <property type="match status" value="1"/>
</dbReference>
<evidence type="ECO:0000256" key="1">
    <source>
        <dbReference type="ARBA" id="ARBA00011073"/>
    </source>
</evidence>
<evidence type="ECO:0000313" key="7">
    <source>
        <dbReference type="EMBL" id="MBE6058796.1"/>
    </source>
</evidence>
<dbReference type="CDD" id="cd07478">
    <property type="entry name" value="Peptidases_S8_CspA-like"/>
    <property type="match status" value="1"/>
</dbReference>
<evidence type="ECO:0000256" key="4">
    <source>
        <dbReference type="ARBA" id="ARBA00022825"/>
    </source>
</evidence>
<feature type="domain" description="Peptidase S8/S53" evidence="6">
    <location>
        <begin position="437"/>
        <end position="560"/>
    </location>
</feature>
<dbReference type="GO" id="GO:0004252">
    <property type="term" value="F:serine-type endopeptidase activity"/>
    <property type="evidence" value="ECO:0007669"/>
    <property type="project" value="UniProtKB-UniRule"/>
</dbReference>
<dbReference type="EMBL" id="SVCM01000016">
    <property type="protein sequence ID" value="MBE6058796.1"/>
    <property type="molecule type" value="Genomic_DNA"/>
</dbReference>
<accession>A0A927ZKG2</accession>
<dbReference type="GO" id="GO:0006508">
    <property type="term" value="P:proteolysis"/>
    <property type="evidence" value="ECO:0007669"/>
    <property type="project" value="UniProtKB-KW"/>
</dbReference>
<feature type="active site" description="Charge relay system" evidence="5">
    <location>
        <position position="505"/>
    </location>
</feature>
<comment type="similarity">
    <text evidence="1 5">Belongs to the peptidase S8 family.</text>
</comment>
<dbReference type="InterPro" id="IPR022398">
    <property type="entry name" value="Peptidase_S8_His-AS"/>
</dbReference>
<dbReference type="InterPro" id="IPR034045">
    <property type="entry name" value="Pep_S8_CspA-like"/>
</dbReference>
<comment type="caution">
    <text evidence="7">The sequence shown here is derived from an EMBL/GenBank/DDBJ whole genome shotgun (WGS) entry which is preliminary data.</text>
</comment>
<dbReference type="InterPro" id="IPR000209">
    <property type="entry name" value="Peptidase_S8/S53_dom"/>
</dbReference>
<dbReference type="PROSITE" id="PS00137">
    <property type="entry name" value="SUBTILASE_HIS"/>
    <property type="match status" value="1"/>
</dbReference>
<feature type="active site" description="Charge relay system" evidence="5">
    <location>
        <position position="112"/>
    </location>
</feature>
<keyword evidence="2 5" id="KW-0645">Protease</keyword>
<dbReference type="SUPFAM" id="SSF52743">
    <property type="entry name" value="Subtilisin-like"/>
    <property type="match status" value="1"/>
</dbReference>
<dbReference type="PRINTS" id="PR00723">
    <property type="entry name" value="SUBTILISIN"/>
</dbReference>
<reference evidence="7" key="1">
    <citation type="submission" date="2019-04" db="EMBL/GenBank/DDBJ databases">
        <title>Evolution of Biomass-Degrading Anaerobic Consortia Revealed by Metagenomics.</title>
        <authorList>
            <person name="Peng X."/>
        </authorList>
    </citation>
    <scope>NUCLEOTIDE SEQUENCE</scope>
    <source>
        <strain evidence="7">SIG254</strain>
    </source>
</reference>
<dbReference type="PANTHER" id="PTHR43399:SF4">
    <property type="entry name" value="CELL WALL-ASSOCIATED PROTEASE"/>
    <property type="match status" value="1"/>
</dbReference>
<dbReference type="InterPro" id="IPR051048">
    <property type="entry name" value="Peptidase_S8/S53_subtilisin"/>
</dbReference>
<keyword evidence="3 5" id="KW-0378">Hydrolase</keyword>
<dbReference type="InterPro" id="IPR036852">
    <property type="entry name" value="Peptidase_S8/S53_dom_sf"/>
</dbReference>
<evidence type="ECO:0000256" key="2">
    <source>
        <dbReference type="ARBA" id="ARBA00022670"/>
    </source>
</evidence>
<sequence>MNLSDLREITKQIDDPSQYNSYIVYYTGDIITPISTISQATVIFLSPYIAVIFVKIGYENLITSIPNINIIEPDNYFMLSQISPLQTSNIVPFSEGIPMDLTGTGVIVGTIDTGIDYLNREFIREDGSSRILSIWDQTNNDGPSPSNINYGTVYSQEQINAAISLKAEGGDPYSIVPEIDTDGHGTQCAGIIGARGYGEVKGAAPNCDFICIKLRPWRKIGDAMNSSQDGTPVYRNCDIATAILYLIQQHYIYELPMVIFIPISGNLGSHDGTNVIEELIDYYSFSNKVSFALGSGNQGNSGTHASGYINNTGETASIEFFVAPNQGEFRLGIWCSYPDKISLGMTSPSGQVISRIAVKLGKKAVLNFLYEKSTAILTYYFPETISGNELIYLEFPDIAPGIWTLNLYGDYIVNGLYNIWIYPKPISKPGTELLNPDNFTTLTIPSTSNLAITTGFYDQNTNAIALNSGIGFTENNKIKPDLVCGGVNVLTTSLNNTTTTVSGSSIATAVLAGAISLIYQWGVTNGNFNMLSSENIKSLLIRGTKKRPSEAYPNEFWGYGILDIRGTFDAIRGIYSHTDLLATPITSGNISFSRYCNDNIETYLPYDLFRRLNLTKEFLL</sequence>
<dbReference type="PIRSF" id="PIRSF037894">
    <property type="entry name" value="Subtilisin_rel_CspABC"/>
    <property type="match status" value="1"/>
</dbReference>
<keyword evidence="4 5" id="KW-0720">Serine protease</keyword>
<feature type="active site" description="Charge relay system" evidence="5">
    <location>
        <position position="184"/>
    </location>
</feature>
<dbReference type="AlphaFoldDB" id="A0A927ZKG2"/>
<dbReference type="Proteomes" id="UP000768462">
    <property type="component" value="Unassembled WGS sequence"/>
</dbReference>
<gene>
    <name evidence="7" type="ORF">E7215_01285</name>
</gene>
<organism evidence="7 8">
    <name type="scientific">Clostridium sulfidigenes</name>
    <dbReference type="NCBI Taxonomy" id="318464"/>
    <lineage>
        <taxon>Bacteria</taxon>
        <taxon>Bacillati</taxon>
        <taxon>Bacillota</taxon>
        <taxon>Clostridia</taxon>
        <taxon>Eubacteriales</taxon>
        <taxon>Clostridiaceae</taxon>
        <taxon>Clostridium</taxon>
    </lineage>
</organism>